<evidence type="ECO:0000313" key="1">
    <source>
        <dbReference type="EMBL" id="VVV01800.1"/>
    </source>
</evidence>
<dbReference type="EMBL" id="CABVMM010000012">
    <property type="protein sequence ID" value="VVV01800.1"/>
    <property type="molecule type" value="Genomic_DNA"/>
</dbReference>
<evidence type="ECO:0000313" key="2">
    <source>
        <dbReference type="Proteomes" id="UP000356253"/>
    </source>
</evidence>
<comment type="caution">
    <text evidence="1">The sequence shown here is derived from an EMBL/GenBank/DDBJ whole genome shotgun (WGS) entry which is preliminary data.</text>
</comment>
<organism evidence="1 2">
    <name type="scientific">Mesonia oceanica</name>
    <dbReference type="NCBI Taxonomy" id="2687242"/>
    <lineage>
        <taxon>Bacteria</taxon>
        <taxon>Pseudomonadati</taxon>
        <taxon>Bacteroidota</taxon>
        <taxon>Flavobacteriia</taxon>
        <taxon>Flavobacteriales</taxon>
        <taxon>Flavobacteriaceae</taxon>
        <taxon>Mesonia</taxon>
    </lineage>
</organism>
<reference evidence="1" key="1">
    <citation type="submission" date="2019-09" db="EMBL/GenBank/DDBJ databases">
        <authorList>
            <person name="Rodrigo-Torres L."/>
            <person name="Arahal R. D."/>
            <person name="Lucena T."/>
        </authorList>
    </citation>
    <scope>NUCLEOTIDE SEQUENCE</scope>
    <source>
        <strain evidence="1">ISS653</strain>
    </source>
</reference>
<dbReference type="Proteomes" id="UP000356253">
    <property type="component" value="Unassembled WGS sequence"/>
</dbReference>
<proteinExistence type="predicted"/>
<sequence length="318" mass="36910">MKNFFKRLRSTVFKKTNFKAFFFFLFFSVLIWVLVQFSKNYRQVISINVEYIDIPKDKIVKKKNDAFEVRMNDNGFNIAWFSFLKPTVKVVLDDLPIQGNDLIYNIEKDKLELQQQLDIDIDELTFLQDTLAIPFVQKKVKKIPIKSRIEVNFAPGYSSNEELVIKPDSIQVSGASTEIDSLKYIYTEKLKLTNVKNDLNGKVSLDTLDQKNITFYRNQVSYSLKVEKFTEGRAEVPIEVINAPPNINLSIFPRQAVVIYVVSLENYKQLNKNGFRVICDYSEVSGNQTFLIPELVEKPKEVTSSRLNINKVQFVIKK</sequence>
<keyword evidence="2" id="KW-1185">Reference proteome</keyword>
<name>A0AC61YBX5_9FLAO</name>
<protein>
    <submittedName>
        <fullName evidence="1">Uncharacterized protein</fullName>
    </submittedName>
</protein>
<accession>A0AC61YBX5</accession>
<gene>
    <name evidence="1" type="ORF">FVB9532_03094</name>
</gene>